<organism evidence="1">
    <name type="scientific">Mesocestoides corti</name>
    <name type="common">Flatworm</name>
    <dbReference type="NCBI Taxonomy" id="53468"/>
    <lineage>
        <taxon>Eukaryota</taxon>
        <taxon>Metazoa</taxon>
        <taxon>Spiralia</taxon>
        <taxon>Lophotrochozoa</taxon>
        <taxon>Platyhelminthes</taxon>
        <taxon>Cestoda</taxon>
        <taxon>Eucestoda</taxon>
        <taxon>Cyclophyllidea</taxon>
        <taxon>Mesocestoididae</taxon>
        <taxon>Mesocestoides</taxon>
    </lineage>
</organism>
<name>A0A5K3FTE2_MESCO</name>
<dbReference type="AlphaFoldDB" id="A0A5K3FTE2"/>
<dbReference type="WBParaSite" id="MCU_011514-RA">
    <property type="protein sequence ID" value="MCU_011514-RA"/>
    <property type="gene ID" value="MCU_011514"/>
</dbReference>
<accession>A0A5K3FTE2</accession>
<evidence type="ECO:0000313" key="1">
    <source>
        <dbReference type="WBParaSite" id="MCU_011514-RA"/>
    </source>
</evidence>
<reference evidence="1" key="1">
    <citation type="submission" date="2019-11" db="UniProtKB">
        <authorList>
            <consortium name="WormBaseParasite"/>
        </authorList>
    </citation>
    <scope>IDENTIFICATION</scope>
</reference>
<protein>
    <submittedName>
        <fullName evidence="1">Uncharacterized protein</fullName>
    </submittedName>
</protein>
<proteinExistence type="predicted"/>
<sequence length="43" mass="5034">MHEFKSSGVCSSTVRCSAMLHQGCRCHHSRTLHLRDRSRFWCV</sequence>